<dbReference type="GO" id="GO:0097552">
    <property type="term" value="P:mitochondrial double-strand break repair via homologous recombination"/>
    <property type="evidence" value="ECO:0007669"/>
    <property type="project" value="TreeGrafter"/>
</dbReference>
<dbReference type="PANTHER" id="PTHR10139">
    <property type="entry name" value="DOUBLE-STRAND BREAK REPAIR PROTEIN MRE11"/>
    <property type="match status" value="1"/>
</dbReference>
<evidence type="ECO:0000313" key="2">
    <source>
        <dbReference type="EMBL" id="GEZ20019.1"/>
    </source>
</evidence>
<feature type="domain" description="Mre11 DNA-binding" evidence="1">
    <location>
        <begin position="4"/>
        <end position="125"/>
    </location>
</feature>
<comment type="caution">
    <text evidence="2">The sequence shown here is derived from an EMBL/GenBank/DDBJ whole genome shotgun (WGS) entry which is preliminary data.</text>
</comment>
<name>A0A699I6R6_TANCI</name>
<evidence type="ECO:0000259" key="1">
    <source>
        <dbReference type="SMART" id="SM01347"/>
    </source>
</evidence>
<feature type="non-terminal residue" evidence="2">
    <location>
        <position position="1"/>
    </location>
</feature>
<dbReference type="GO" id="GO:0007095">
    <property type="term" value="P:mitotic G2 DNA damage checkpoint signaling"/>
    <property type="evidence" value="ECO:0007669"/>
    <property type="project" value="TreeGrafter"/>
</dbReference>
<dbReference type="GO" id="GO:0000723">
    <property type="term" value="P:telomere maintenance"/>
    <property type="evidence" value="ECO:0007669"/>
    <property type="project" value="TreeGrafter"/>
</dbReference>
<dbReference type="GO" id="GO:0000014">
    <property type="term" value="F:single-stranded DNA endodeoxyribonuclease activity"/>
    <property type="evidence" value="ECO:0007669"/>
    <property type="project" value="TreeGrafter"/>
</dbReference>
<dbReference type="GO" id="GO:0000724">
    <property type="term" value="P:double-strand break repair via homologous recombination"/>
    <property type="evidence" value="ECO:0007669"/>
    <property type="project" value="TreeGrafter"/>
</dbReference>
<dbReference type="GO" id="GO:0030870">
    <property type="term" value="C:Mre11 complex"/>
    <property type="evidence" value="ECO:0007669"/>
    <property type="project" value="TreeGrafter"/>
</dbReference>
<dbReference type="GO" id="GO:0006303">
    <property type="term" value="P:double-strand break repair via nonhomologous end joining"/>
    <property type="evidence" value="ECO:0007669"/>
    <property type="project" value="TreeGrafter"/>
</dbReference>
<dbReference type="GO" id="GO:0035861">
    <property type="term" value="C:site of double-strand break"/>
    <property type="evidence" value="ECO:0007669"/>
    <property type="project" value="TreeGrafter"/>
</dbReference>
<gene>
    <name evidence="2" type="ORF">Tci_491992</name>
</gene>
<organism evidence="2">
    <name type="scientific">Tanacetum cinerariifolium</name>
    <name type="common">Dalmatian daisy</name>
    <name type="synonym">Chrysanthemum cinerariifolium</name>
    <dbReference type="NCBI Taxonomy" id="118510"/>
    <lineage>
        <taxon>Eukaryota</taxon>
        <taxon>Viridiplantae</taxon>
        <taxon>Streptophyta</taxon>
        <taxon>Embryophyta</taxon>
        <taxon>Tracheophyta</taxon>
        <taxon>Spermatophyta</taxon>
        <taxon>Magnoliopsida</taxon>
        <taxon>eudicotyledons</taxon>
        <taxon>Gunneridae</taxon>
        <taxon>Pentapetalae</taxon>
        <taxon>asterids</taxon>
        <taxon>campanulids</taxon>
        <taxon>Asterales</taxon>
        <taxon>Asteraceae</taxon>
        <taxon>Asteroideae</taxon>
        <taxon>Anthemideae</taxon>
        <taxon>Anthemidinae</taxon>
        <taxon>Tanacetum</taxon>
    </lineage>
</organism>
<dbReference type="EMBL" id="BKCJ010251583">
    <property type="protein sequence ID" value="GEZ20019.1"/>
    <property type="molecule type" value="Genomic_DNA"/>
</dbReference>
<dbReference type="Pfam" id="PF04152">
    <property type="entry name" value="Mre11_DNA_bind"/>
    <property type="match status" value="1"/>
</dbReference>
<dbReference type="GO" id="GO:0030145">
    <property type="term" value="F:manganese ion binding"/>
    <property type="evidence" value="ECO:0007669"/>
    <property type="project" value="InterPro"/>
</dbReference>
<dbReference type="Gene3D" id="3.30.110.110">
    <property type="entry name" value="Mre11, capping domain"/>
    <property type="match status" value="1"/>
</dbReference>
<sequence length="129" mass="14943">ENQYRPTKIPLHSVRPFEYKEVVLKDEQDIDPNDQNSILEHLDNVVNSLIEKCTKTDSRNSKTMPLLVRVKVDYSGFMTINPPRFGQKYMGKKAQGEAKFKDSERLRPEELNQQNIKALVVESQLIIPT</sequence>
<dbReference type="PANTHER" id="PTHR10139:SF1">
    <property type="entry name" value="DOUBLE-STRAND BREAK REPAIR PROTEIN MRE11"/>
    <property type="match status" value="1"/>
</dbReference>
<dbReference type="InterPro" id="IPR007281">
    <property type="entry name" value="Mre11_DNA-bd"/>
</dbReference>
<dbReference type="AlphaFoldDB" id="A0A699I6R6"/>
<dbReference type="SMART" id="SM01347">
    <property type="entry name" value="Mre11_DNA_bind"/>
    <property type="match status" value="1"/>
</dbReference>
<dbReference type="GO" id="GO:0042138">
    <property type="term" value="P:meiotic DNA double-strand break formation"/>
    <property type="evidence" value="ECO:0007669"/>
    <property type="project" value="TreeGrafter"/>
</dbReference>
<protein>
    <submittedName>
        <fullName evidence="2">Double-strand break repair protein MRE11 isoform X3</fullName>
    </submittedName>
</protein>
<dbReference type="InterPro" id="IPR038487">
    <property type="entry name" value="Mre11_capping_dom"/>
</dbReference>
<reference evidence="2" key="1">
    <citation type="journal article" date="2019" name="Sci. Rep.">
        <title>Draft genome of Tanacetum cinerariifolium, the natural source of mosquito coil.</title>
        <authorList>
            <person name="Yamashiro T."/>
            <person name="Shiraishi A."/>
            <person name="Satake H."/>
            <person name="Nakayama K."/>
        </authorList>
    </citation>
    <scope>NUCLEOTIDE SEQUENCE</scope>
</reference>
<accession>A0A699I6R6</accession>
<proteinExistence type="predicted"/>